<keyword evidence="4" id="KW-1185">Reference proteome</keyword>
<evidence type="ECO:0000256" key="1">
    <source>
        <dbReference type="SAM" id="MobiDB-lite"/>
    </source>
</evidence>
<dbReference type="Proteomes" id="UP001648503">
    <property type="component" value="Unassembled WGS sequence"/>
</dbReference>
<accession>A0ABQ8FGT2</accession>
<reference evidence="3 4" key="1">
    <citation type="submission" date="2021-02" db="EMBL/GenBank/DDBJ databases">
        <title>Variation within the Batrachochytrium salamandrivorans European outbreak.</title>
        <authorList>
            <person name="Kelly M."/>
            <person name="Pasmans F."/>
            <person name="Shea T.P."/>
            <person name="Munoz J.F."/>
            <person name="Carranza S."/>
            <person name="Cuomo C.A."/>
            <person name="Martel A."/>
        </authorList>
    </citation>
    <scope>NUCLEOTIDE SEQUENCE [LARGE SCALE GENOMIC DNA]</scope>
    <source>
        <strain evidence="3 4">AMFP18/2</strain>
    </source>
</reference>
<proteinExistence type="predicted"/>
<feature type="compositionally biased region" description="Polar residues" evidence="1">
    <location>
        <begin position="29"/>
        <end position="84"/>
    </location>
</feature>
<feature type="chain" id="PRO_5047244979" description="RxLR effector protein" evidence="2">
    <location>
        <begin position="19"/>
        <end position="251"/>
    </location>
</feature>
<sequence>MKFNALVVAAMVITSVNAGWLKKGGGMTGSDSETSLLMENSESEPPQDSQRHGATQRWSWSSIGQSLGSVFSSKSSRNKPNTPQEPEATKVDPICNSIEDELCTLWFKINAFNIAFIDRIPEFYALLAGGYKGVMERSETKGENGEENNSVMEMSEDEKRKNEEEKIKAHDLRAKEIQKWISLNPGAISDLESIKAGYISLENDYRAVWKRFDENNCETKLVKQFFIENMIKDGYFPKWDFEINLIDLRRK</sequence>
<name>A0ABQ8FGT2_9FUNG</name>
<evidence type="ECO:0008006" key="5">
    <source>
        <dbReference type="Google" id="ProtNLM"/>
    </source>
</evidence>
<feature type="region of interest" description="Disordered" evidence="1">
    <location>
        <begin position="138"/>
        <end position="160"/>
    </location>
</feature>
<protein>
    <recommendedName>
        <fullName evidence="5">RxLR effector protein</fullName>
    </recommendedName>
</protein>
<organism evidence="3 4">
    <name type="scientific">Batrachochytrium salamandrivorans</name>
    <dbReference type="NCBI Taxonomy" id="1357716"/>
    <lineage>
        <taxon>Eukaryota</taxon>
        <taxon>Fungi</taxon>
        <taxon>Fungi incertae sedis</taxon>
        <taxon>Chytridiomycota</taxon>
        <taxon>Chytridiomycota incertae sedis</taxon>
        <taxon>Chytridiomycetes</taxon>
        <taxon>Rhizophydiales</taxon>
        <taxon>Rhizophydiales incertae sedis</taxon>
        <taxon>Batrachochytrium</taxon>
    </lineage>
</organism>
<evidence type="ECO:0000313" key="3">
    <source>
        <dbReference type="EMBL" id="KAH6596450.1"/>
    </source>
</evidence>
<dbReference type="EMBL" id="JAFCIX010000227">
    <property type="protein sequence ID" value="KAH6596450.1"/>
    <property type="molecule type" value="Genomic_DNA"/>
</dbReference>
<feature type="region of interest" description="Disordered" evidence="1">
    <location>
        <begin position="23"/>
        <end position="92"/>
    </location>
</feature>
<evidence type="ECO:0000313" key="4">
    <source>
        <dbReference type="Proteomes" id="UP001648503"/>
    </source>
</evidence>
<gene>
    <name evidence="3" type="ORF">BASA50_005154</name>
</gene>
<keyword evidence="2" id="KW-0732">Signal</keyword>
<feature type="signal peptide" evidence="2">
    <location>
        <begin position="1"/>
        <end position="18"/>
    </location>
</feature>
<evidence type="ECO:0000256" key="2">
    <source>
        <dbReference type="SAM" id="SignalP"/>
    </source>
</evidence>
<comment type="caution">
    <text evidence="3">The sequence shown here is derived from an EMBL/GenBank/DDBJ whole genome shotgun (WGS) entry which is preliminary data.</text>
</comment>